<feature type="domain" description="C2H2-type" evidence="9">
    <location>
        <begin position="537"/>
        <end position="561"/>
    </location>
</feature>
<comment type="subcellular location">
    <subcellularLocation>
        <location evidence="1">Nucleus</location>
    </subcellularLocation>
</comment>
<keyword evidence="4 7" id="KW-0863">Zinc-finger</keyword>
<evidence type="ECO:0000256" key="2">
    <source>
        <dbReference type="ARBA" id="ARBA00022723"/>
    </source>
</evidence>
<organism evidence="10 11">
    <name type="scientific">Panaeolus cyanescens</name>
    <dbReference type="NCBI Taxonomy" id="181874"/>
    <lineage>
        <taxon>Eukaryota</taxon>
        <taxon>Fungi</taxon>
        <taxon>Dikarya</taxon>
        <taxon>Basidiomycota</taxon>
        <taxon>Agaricomycotina</taxon>
        <taxon>Agaricomycetes</taxon>
        <taxon>Agaricomycetidae</taxon>
        <taxon>Agaricales</taxon>
        <taxon>Agaricineae</taxon>
        <taxon>Galeropsidaceae</taxon>
        <taxon>Panaeolus</taxon>
    </lineage>
</organism>
<evidence type="ECO:0000256" key="6">
    <source>
        <dbReference type="ARBA" id="ARBA00023242"/>
    </source>
</evidence>
<reference evidence="10 11" key="1">
    <citation type="journal article" date="2018" name="Evol. Lett.">
        <title>Horizontal gene cluster transfer increased hallucinogenic mushroom diversity.</title>
        <authorList>
            <person name="Reynolds H.T."/>
            <person name="Vijayakumar V."/>
            <person name="Gluck-Thaler E."/>
            <person name="Korotkin H.B."/>
            <person name="Matheny P.B."/>
            <person name="Slot J.C."/>
        </authorList>
    </citation>
    <scope>NUCLEOTIDE SEQUENCE [LARGE SCALE GENOMIC DNA]</scope>
    <source>
        <strain evidence="10 11">2629</strain>
    </source>
</reference>
<dbReference type="Pfam" id="PF00096">
    <property type="entry name" value="zf-C2H2"/>
    <property type="match status" value="1"/>
</dbReference>
<dbReference type="PROSITE" id="PS50157">
    <property type="entry name" value="ZINC_FINGER_C2H2_2"/>
    <property type="match status" value="2"/>
</dbReference>
<dbReference type="Gene3D" id="3.30.160.60">
    <property type="entry name" value="Classic Zinc Finger"/>
    <property type="match status" value="2"/>
</dbReference>
<keyword evidence="6" id="KW-0539">Nucleus</keyword>
<keyword evidence="2" id="KW-0479">Metal-binding</keyword>
<keyword evidence="5" id="KW-0862">Zinc</keyword>
<evidence type="ECO:0000256" key="1">
    <source>
        <dbReference type="ARBA" id="ARBA00004123"/>
    </source>
</evidence>
<dbReference type="SMART" id="SM00355">
    <property type="entry name" value="ZnF_C2H2"/>
    <property type="match status" value="2"/>
</dbReference>
<evidence type="ECO:0000256" key="8">
    <source>
        <dbReference type="SAM" id="MobiDB-lite"/>
    </source>
</evidence>
<feature type="region of interest" description="Disordered" evidence="8">
    <location>
        <begin position="256"/>
        <end position="514"/>
    </location>
</feature>
<dbReference type="InterPro" id="IPR013087">
    <property type="entry name" value="Znf_C2H2_type"/>
</dbReference>
<feature type="region of interest" description="Disordered" evidence="8">
    <location>
        <begin position="565"/>
        <end position="586"/>
    </location>
</feature>
<dbReference type="PROSITE" id="PS00028">
    <property type="entry name" value="ZINC_FINGER_C2H2_1"/>
    <property type="match status" value="2"/>
</dbReference>
<dbReference type="FunFam" id="3.30.160.60:FF:000100">
    <property type="entry name" value="Zinc finger 45-like"/>
    <property type="match status" value="1"/>
</dbReference>
<evidence type="ECO:0000256" key="5">
    <source>
        <dbReference type="ARBA" id="ARBA00022833"/>
    </source>
</evidence>
<keyword evidence="3" id="KW-0677">Repeat</keyword>
<evidence type="ECO:0000313" key="10">
    <source>
        <dbReference type="EMBL" id="PPQ71528.1"/>
    </source>
</evidence>
<dbReference type="EMBL" id="NHTK01005911">
    <property type="protein sequence ID" value="PPQ71528.1"/>
    <property type="molecule type" value="Genomic_DNA"/>
</dbReference>
<dbReference type="InterPro" id="IPR050331">
    <property type="entry name" value="Zinc_finger"/>
</dbReference>
<protein>
    <recommendedName>
        <fullName evidence="9">C2H2-type domain-containing protein</fullName>
    </recommendedName>
</protein>
<dbReference type="InterPro" id="IPR036236">
    <property type="entry name" value="Znf_C2H2_sf"/>
</dbReference>
<evidence type="ECO:0000256" key="3">
    <source>
        <dbReference type="ARBA" id="ARBA00022737"/>
    </source>
</evidence>
<dbReference type="GO" id="GO:0010468">
    <property type="term" value="P:regulation of gene expression"/>
    <property type="evidence" value="ECO:0007669"/>
    <property type="project" value="TreeGrafter"/>
</dbReference>
<dbReference type="STRING" id="181874.A0A409VZ43"/>
<feature type="compositionally biased region" description="Low complexity" evidence="8">
    <location>
        <begin position="166"/>
        <end position="179"/>
    </location>
</feature>
<dbReference type="PANTHER" id="PTHR16515">
    <property type="entry name" value="PR DOMAIN ZINC FINGER PROTEIN"/>
    <property type="match status" value="1"/>
</dbReference>
<feature type="compositionally biased region" description="Polar residues" evidence="8">
    <location>
        <begin position="361"/>
        <end position="375"/>
    </location>
</feature>
<evidence type="ECO:0000256" key="4">
    <source>
        <dbReference type="ARBA" id="ARBA00022771"/>
    </source>
</evidence>
<accession>A0A409VZ43</accession>
<dbReference type="OrthoDB" id="6077919at2759"/>
<name>A0A409VZ43_9AGAR</name>
<feature type="compositionally biased region" description="Polar residues" evidence="8">
    <location>
        <begin position="420"/>
        <end position="429"/>
    </location>
</feature>
<dbReference type="GO" id="GO:0005634">
    <property type="term" value="C:nucleus"/>
    <property type="evidence" value="ECO:0007669"/>
    <property type="project" value="UniProtKB-SubCell"/>
</dbReference>
<feature type="compositionally biased region" description="Polar residues" evidence="8">
    <location>
        <begin position="566"/>
        <end position="583"/>
    </location>
</feature>
<feature type="compositionally biased region" description="Low complexity" evidence="8">
    <location>
        <begin position="465"/>
        <end position="481"/>
    </location>
</feature>
<dbReference type="InParanoid" id="A0A409VZ43"/>
<evidence type="ECO:0000256" key="7">
    <source>
        <dbReference type="PROSITE-ProRule" id="PRU00042"/>
    </source>
</evidence>
<feature type="compositionally biased region" description="Low complexity" evidence="8">
    <location>
        <begin position="489"/>
        <end position="499"/>
    </location>
</feature>
<feature type="region of interest" description="Disordered" evidence="8">
    <location>
        <begin position="160"/>
        <end position="215"/>
    </location>
</feature>
<gene>
    <name evidence="10" type="ORF">CVT24_006477</name>
</gene>
<dbReference type="PANTHER" id="PTHR16515:SF49">
    <property type="entry name" value="GASTRULA ZINC FINGER PROTEIN XLCGF49.1-LIKE-RELATED"/>
    <property type="match status" value="1"/>
</dbReference>
<proteinExistence type="predicted"/>
<feature type="domain" description="C2H2-type" evidence="9">
    <location>
        <begin position="509"/>
        <end position="536"/>
    </location>
</feature>
<dbReference type="SUPFAM" id="SSF57667">
    <property type="entry name" value="beta-beta-alpha zinc fingers"/>
    <property type="match status" value="1"/>
</dbReference>
<dbReference type="AlphaFoldDB" id="A0A409VZ43"/>
<evidence type="ECO:0000313" key="11">
    <source>
        <dbReference type="Proteomes" id="UP000284842"/>
    </source>
</evidence>
<comment type="caution">
    <text evidence="10">The sequence shown here is derived from an EMBL/GenBank/DDBJ whole genome shotgun (WGS) entry which is preliminary data.</text>
</comment>
<dbReference type="Proteomes" id="UP000284842">
    <property type="component" value="Unassembled WGS sequence"/>
</dbReference>
<feature type="region of interest" description="Disordered" evidence="8">
    <location>
        <begin position="631"/>
        <end position="695"/>
    </location>
</feature>
<dbReference type="GO" id="GO:0008270">
    <property type="term" value="F:zinc ion binding"/>
    <property type="evidence" value="ECO:0007669"/>
    <property type="project" value="UniProtKB-KW"/>
</dbReference>
<feature type="compositionally biased region" description="Polar residues" evidence="8">
    <location>
        <begin position="305"/>
        <end position="318"/>
    </location>
</feature>
<sequence length="695" mass="75166">MQSQRSTVYFILRLSAAETLTPYIYTNPITLPNQNNIPEYCNPSFPNAWMGAGFVVFRPRDAQTFFAFPFGICISSLGVLPPVHQVAVPTQNICFFPVSAASSSLSSLTVDRRRINTPTRCWSTSQSLNYWHSSATMTHALIRRCSLSFLSMSLTEKSSSFHAQEPHTTNSNPTSPTTEENYDSYSRGGTPGPGGAHGDAMSRADSTSEDEGSYDELQDDYKEDMLSSSTPELPTSRPRQGQAFSESFQRYTSLPDISASSSSSLSSHREKIASSSSLTSRAPGGTATRHNTLPSLRSLPIYPSHYNQSSSRAQSSLRVPSPTEYLPHHDTPRAHFMPPSQARSPSPERPRRNSVMRLENILNSTSVDIGSQIPRSHSADHTRETNSQSTLEHDRLRRDPNTTFLRDTSGKRPDFRVISGWSQGNNVINISGGMQDHDDGDSESAASAEGLSTMDVDRYTPPPLSASVTGSSTVPSSSSTPYQEEAGLKASSSKSAPAPTVKKRKVKMHPCPECHKEFPRPSGLKTHMTIHTKEKPFACAYPGCSRTFSVVSNAKRHMRSHGIGTSDLSAVNSSSHDPNSPFSHNKKGKERAFMVDFDEPVVLDTLANFPPESAALRGEVKLKWPAKGMEMGGDGTLHGGADSSGHGTGAMVGSHRGSGKRSAPSGAQLRAGSQNGNVPGGRVLRGNAGEESGTR</sequence>
<feature type="compositionally biased region" description="Basic and acidic residues" evidence="8">
    <location>
        <begin position="391"/>
        <end position="400"/>
    </location>
</feature>
<keyword evidence="11" id="KW-1185">Reference proteome</keyword>
<evidence type="ECO:0000259" key="9">
    <source>
        <dbReference type="PROSITE" id="PS50157"/>
    </source>
</evidence>